<gene>
    <name evidence="1" type="ORF">METZ01_LOCUS247704</name>
</gene>
<reference evidence="1" key="1">
    <citation type="submission" date="2018-05" db="EMBL/GenBank/DDBJ databases">
        <authorList>
            <person name="Lanie J.A."/>
            <person name="Ng W.-L."/>
            <person name="Kazmierczak K.M."/>
            <person name="Andrzejewski T.M."/>
            <person name="Davidsen T.M."/>
            <person name="Wayne K.J."/>
            <person name="Tettelin H."/>
            <person name="Glass J.I."/>
            <person name="Rusch D."/>
            <person name="Podicherti R."/>
            <person name="Tsui H.-C.T."/>
            <person name="Winkler M.E."/>
        </authorList>
    </citation>
    <scope>NUCLEOTIDE SEQUENCE</scope>
</reference>
<organism evidence="1">
    <name type="scientific">marine metagenome</name>
    <dbReference type="NCBI Taxonomy" id="408172"/>
    <lineage>
        <taxon>unclassified sequences</taxon>
        <taxon>metagenomes</taxon>
        <taxon>ecological metagenomes</taxon>
    </lineage>
</organism>
<name>A0A382I5A5_9ZZZZ</name>
<accession>A0A382I5A5</accession>
<proteinExistence type="predicted"/>
<sequence length="89" mass="10173">MYQEHEMKKMNILHKVLLTTLVITGKNGFEKHLSGVRKRFNTAAATRDKPRKNFQTTTQYANLVALKGEGSFRVIPVIIRLNSSSRKIT</sequence>
<dbReference type="AlphaFoldDB" id="A0A382I5A5"/>
<protein>
    <submittedName>
        <fullName evidence="1">Uncharacterized protein</fullName>
    </submittedName>
</protein>
<evidence type="ECO:0000313" key="1">
    <source>
        <dbReference type="EMBL" id="SVB94850.1"/>
    </source>
</evidence>
<dbReference type="EMBL" id="UINC01065318">
    <property type="protein sequence ID" value="SVB94850.1"/>
    <property type="molecule type" value="Genomic_DNA"/>
</dbReference>